<comment type="subcellular location">
    <subcellularLocation>
        <location evidence="1">Cytoplasm</location>
    </subcellularLocation>
</comment>
<evidence type="ECO:0000259" key="7">
    <source>
        <dbReference type="SMART" id="SM00829"/>
    </source>
</evidence>
<dbReference type="PROSITE" id="PS01162">
    <property type="entry name" value="QOR_ZETA_CRYSTAL"/>
    <property type="match status" value="1"/>
</dbReference>
<dbReference type="InterPro" id="IPR051603">
    <property type="entry name" value="Zinc-ADH_QOR/CCCR"/>
</dbReference>
<keyword evidence="5" id="KW-0694">RNA-binding</keyword>
<dbReference type="Gene3D" id="3.90.180.10">
    <property type="entry name" value="Medium-chain alcohol dehydrogenases, catalytic domain"/>
    <property type="match status" value="1"/>
</dbReference>
<dbReference type="PANTHER" id="PTHR44154">
    <property type="entry name" value="QUINONE OXIDOREDUCTASE"/>
    <property type="match status" value="1"/>
</dbReference>
<evidence type="ECO:0000256" key="2">
    <source>
        <dbReference type="ARBA" id="ARBA00011881"/>
    </source>
</evidence>
<dbReference type="InterPro" id="IPR011032">
    <property type="entry name" value="GroES-like_sf"/>
</dbReference>
<dbReference type="InterPro" id="IPR002364">
    <property type="entry name" value="Quin_OxRdtase/zeta-crystal_CS"/>
</dbReference>
<dbReference type="Gene3D" id="3.40.50.720">
    <property type="entry name" value="NAD(P)-binding Rossmann-like Domain"/>
    <property type="match status" value="1"/>
</dbReference>
<dbReference type="GO" id="GO:0016491">
    <property type="term" value="F:oxidoreductase activity"/>
    <property type="evidence" value="ECO:0007669"/>
    <property type="project" value="InterPro"/>
</dbReference>
<sequence>MSDGVTTRAVRLVAAGEPPPRAVEDVRLPAPADGEVLVRVDYAGVNPIDTYAAAGIVGDTARLPRTIGVEGTGIVEGAAEGAGLVDGARVVVTGSGLGLLRDGTWAGGLVAPREAAVEVPRELDPTQAGAIGTAAVTAHEALHVLGRITADDRVLVLGAGGGVGVVAVQLARIAGASVVGQVGSAAKADAVAALGADRVVVTGAGDLVAEVGDFRPTLVIDPLGGGFTPAAVELAAISGRIVILGVSAGQDIPFPGRTFYRKGLSLLGYAGLVSTPERRAAAVRAVAADIIAGRLRIPVDEVVPLGRFDDAIARLRDRSVFGKVVLATQQ</sequence>
<evidence type="ECO:0000256" key="5">
    <source>
        <dbReference type="ARBA" id="ARBA00022884"/>
    </source>
</evidence>
<dbReference type="STRING" id="1834516.BL253_07305"/>
<evidence type="ECO:0000256" key="1">
    <source>
        <dbReference type="ARBA" id="ARBA00004496"/>
    </source>
</evidence>
<dbReference type="Pfam" id="PF00107">
    <property type="entry name" value="ADH_zinc_N"/>
    <property type="match status" value="1"/>
</dbReference>
<keyword evidence="4" id="KW-0521">NADP</keyword>
<evidence type="ECO:0000313" key="9">
    <source>
        <dbReference type="Proteomes" id="UP000188929"/>
    </source>
</evidence>
<dbReference type="SMART" id="SM00829">
    <property type="entry name" value="PKS_ER"/>
    <property type="match status" value="1"/>
</dbReference>
<comment type="caution">
    <text evidence="8">The sequence shown here is derived from an EMBL/GenBank/DDBJ whole genome shotgun (WGS) entry which is preliminary data.</text>
</comment>
<keyword evidence="3" id="KW-0963">Cytoplasm</keyword>
<proteinExistence type="predicted"/>
<dbReference type="InterPro" id="IPR020843">
    <property type="entry name" value="ER"/>
</dbReference>
<accession>A0A1V2IFJ5</accession>
<feature type="domain" description="Enoyl reductase (ER)" evidence="7">
    <location>
        <begin position="21"/>
        <end position="326"/>
    </location>
</feature>
<dbReference type="EMBL" id="MOMC01000014">
    <property type="protein sequence ID" value="ONH31934.1"/>
    <property type="molecule type" value="Genomic_DNA"/>
</dbReference>
<dbReference type="Pfam" id="PF08240">
    <property type="entry name" value="ADH_N"/>
    <property type="match status" value="1"/>
</dbReference>
<dbReference type="PANTHER" id="PTHR44154:SF1">
    <property type="entry name" value="QUINONE OXIDOREDUCTASE"/>
    <property type="match status" value="1"/>
</dbReference>
<evidence type="ECO:0000256" key="3">
    <source>
        <dbReference type="ARBA" id="ARBA00022490"/>
    </source>
</evidence>
<dbReference type="RefSeq" id="WP_076814759.1">
    <property type="nucleotide sequence ID" value="NZ_MOMC01000014.1"/>
</dbReference>
<keyword evidence="6" id="KW-0007">Acetylation</keyword>
<dbReference type="InterPro" id="IPR013149">
    <property type="entry name" value="ADH-like_C"/>
</dbReference>
<organism evidence="8 9">
    <name type="scientific">Pseudofrankia asymbiotica</name>
    <dbReference type="NCBI Taxonomy" id="1834516"/>
    <lineage>
        <taxon>Bacteria</taxon>
        <taxon>Bacillati</taxon>
        <taxon>Actinomycetota</taxon>
        <taxon>Actinomycetes</taxon>
        <taxon>Frankiales</taxon>
        <taxon>Frankiaceae</taxon>
        <taxon>Pseudofrankia</taxon>
    </lineage>
</organism>
<name>A0A1V2IFJ5_9ACTN</name>
<dbReference type="OrthoDB" id="7355832at2"/>
<evidence type="ECO:0000256" key="6">
    <source>
        <dbReference type="ARBA" id="ARBA00022990"/>
    </source>
</evidence>
<dbReference type="GO" id="GO:0005737">
    <property type="term" value="C:cytoplasm"/>
    <property type="evidence" value="ECO:0007669"/>
    <property type="project" value="UniProtKB-SubCell"/>
</dbReference>
<evidence type="ECO:0000313" key="8">
    <source>
        <dbReference type="EMBL" id="ONH31934.1"/>
    </source>
</evidence>
<dbReference type="SUPFAM" id="SSF50129">
    <property type="entry name" value="GroES-like"/>
    <property type="match status" value="1"/>
</dbReference>
<dbReference type="GO" id="GO:0008270">
    <property type="term" value="F:zinc ion binding"/>
    <property type="evidence" value="ECO:0007669"/>
    <property type="project" value="InterPro"/>
</dbReference>
<dbReference type="GO" id="GO:0003723">
    <property type="term" value="F:RNA binding"/>
    <property type="evidence" value="ECO:0007669"/>
    <property type="project" value="UniProtKB-KW"/>
</dbReference>
<dbReference type="InterPro" id="IPR013154">
    <property type="entry name" value="ADH-like_N"/>
</dbReference>
<protein>
    <submittedName>
        <fullName evidence="8">Alcohol dehydrogenase</fullName>
    </submittedName>
</protein>
<comment type="subunit">
    <text evidence="2">Homotetramer.</text>
</comment>
<dbReference type="Proteomes" id="UP000188929">
    <property type="component" value="Unassembled WGS sequence"/>
</dbReference>
<evidence type="ECO:0000256" key="4">
    <source>
        <dbReference type="ARBA" id="ARBA00022857"/>
    </source>
</evidence>
<dbReference type="InterPro" id="IPR036291">
    <property type="entry name" value="NAD(P)-bd_dom_sf"/>
</dbReference>
<dbReference type="SUPFAM" id="SSF51735">
    <property type="entry name" value="NAD(P)-binding Rossmann-fold domains"/>
    <property type="match status" value="1"/>
</dbReference>
<reference evidence="9" key="1">
    <citation type="submission" date="2016-10" db="EMBL/GenBank/DDBJ databases">
        <title>Frankia sp. NRRL B-16386 Genome sequencing.</title>
        <authorList>
            <person name="Ghodhbane-Gtari F."/>
            <person name="Swanson E."/>
            <person name="Gueddou A."/>
            <person name="Hezbri K."/>
            <person name="Ktari K."/>
            <person name="Nouioui I."/>
            <person name="Morris K."/>
            <person name="Simpson S."/>
            <person name="Abebe-Akele F."/>
            <person name="Thomas K."/>
            <person name="Gtari M."/>
            <person name="Tisa L.S."/>
        </authorList>
    </citation>
    <scope>NUCLEOTIDE SEQUENCE [LARGE SCALE GENOMIC DNA]</scope>
    <source>
        <strain evidence="9">NRRL B-16386</strain>
    </source>
</reference>
<dbReference type="AlphaFoldDB" id="A0A1V2IFJ5"/>
<gene>
    <name evidence="8" type="ORF">BL253_07305</name>
</gene>
<keyword evidence="9" id="KW-1185">Reference proteome</keyword>